<sequence length="1225" mass="137377">MASEQTYTGDLRSEAKEFRRDKDSRVKWANGPSFGPGRRIEDGKPRPARVYPHIKSSYPGPMKARTALNKDMVIASDDSSADEEIEHSSAAPAPDAEIAYSYDAERGPSHGSQILNGALEKAIERYEIRETDKLIKNEYEVLDADGELLSPASKKRHIAPEDADYDSCAMWCARQAPRGDVITQQDAVFWRFLMGIGMSLHKMARPRPSRPAFYRDIDATVSPIKGKFRIHFYVPKDYKRYKKLKGNKKYPCVINFHGGGFVLGSAHDDARWCNIVVKEVGAVVVSVAYRLAPEYPFPTAVEDGADAILWLAQNAEEFMLDPDRFAVSGFSSGGNMSFTVPLCLQGELFDRTPTGARIIDGRAGSVPNAVVQPPPTANSTANAVGSSSRIPLMRQQSRLDRIAMLRQTGASSLSLVSSYKDGPAVSVMTTANNRVVKIRGIVSFYPPTDYTVTRAQRRATCARTDQNLPAVFTELFDDSYLQPPSLDLAHPWLSPGQAPNRMLEALPDDIVLFCCEWDMLLAEGERFRDKLQKDLGKRVRYRCVAQVPHGWDKAPNPFRESPGARQQYMVACKELRRMFEIDEDEEENEHADLPLNHGLCDRCRDLDLESYAKAQARKGRGTIAFIEKASIRKTCELCTQLTDIFSALKISRARVFNHDSFTLDFRQIQIHDSTIVYLHVRFMRFSWDLVFDFDFYPVAAVIQDGLSGNAPVPLCRTLTPGSSDLGLARKWLQSCRGSHEECRQSGIWGGTLRVLDCQKQRLTSIDPSEPYACLSYVWGNQQAETLPNQDGTFQHIPQTITNAMSVCIALGLPYLWVDRYCIDQNNPAEKHHIILNMDRVYQGADLTIIASAGQDPDHGLPGVQATPRRSQLYLKAGAYTFASTGNIREQIKTSVWNSRGWTYQEMLLSRRRLVFTDSQMYFQCRCAHYLESLSMAATISRSSLCERYCVFPPLEASSSRRLSVKSDVIHAFSGACNFVLNSGRSSMSSPALSHLYGVPMSLGDREISFMGDLTWRVIHPDSGSEPPDFPLTVPTWSWASPKSRHHHKESPGKYVQPEKLSVYQSDLKLRFVLRSGTTLLLDGVVLDGSFDTVFQNARDFGTTYFDSQELLNLNTVVALYMGCSEDRARGPDEIDAIVAEPTAHRAICLLLQPLTSGELSTLHDVPHLVGSICYRRVGLLVRNVLNPKFESDLQPESVRVSMRKQLQAKFPHCEWKWLKQSLVLV</sequence>
<dbReference type="Proteomes" id="UP001153331">
    <property type="component" value="Unassembled WGS sequence"/>
</dbReference>
<keyword evidence="2" id="KW-1185">Reference proteome</keyword>
<protein>
    <submittedName>
        <fullName evidence="1">Uncharacterized protein</fullName>
    </submittedName>
</protein>
<dbReference type="EMBL" id="JAPHNI010000423">
    <property type="protein sequence ID" value="KAJ8111251.1"/>
    <property type="molecule type" value="Genomic_DNA"/>
</dbReference>
<proteinExistence type="predicted"/>
<evidence type="ECO:0000313" key="1">
    <source>
        <dbReference type="EMBL" id="KAJ8111251.1"/>
    </source>
</evidence>
<reference evidence="1" key="1">
    <citation type="submission" date="2022-11" db="EMBL/GenBank/DDBJ databases">
        <title>Genome Sequence of Boeremia exigua.</title>
        <authorList>
            <person name="Buettner E."/>
        </authorList>
    </citation>
    <scope>NUCLEOTIDE SEQUENCE</scope>
    <source>
        <strain evidence="1">CU02</strain>
    </source>
</reference>
<evidence type="ECO:0000313" key="2">
    <source>
        <dbReference type="Proteomes" id="UP001153331"/>
    </source>
</evidence>
<name>A0ACC2I7U2_9PLEO</name>
<organism evidence="1 2">
    <name type="scientific">Boeremia exigua</name>
    <dbReference type="NCBI Taxonomy" id="749465"/>
    <lineage>
        <taxon>Eukaryota</taxon>
        <taxon>Fungi</taxon>
        <taxon>Dikarya</taxon>
        <taxon>Ascomycota</taxon>
        <taxon>Pezizomycotina</taxon>
        <taxon>Dothideomycetes</taxon>
        <taxon>Pleosporomycetidae</taxon>
        <taxon>Pleosporales</taxon>
        <taxon>Pleosporineae</taxon>
        <taxon>Didymellaceae</taxon>
        <taxon>Boeremia</taxon>
    </lineage>
</organism>
<accession>A0ACC2I7U2</accession>
<comment type="caution">
    <text evidence="1">The sequence shown here is derived from an EMBL/GenBank/DDBJ whole genome shotgun (WGS) entry which is preliminary data.</text>
</comment>
<gene>
    <name evidence="1" type="ORF">OPT61_g6113</name>
</gene>